<feature type="domain" description="Thiamin pyrophosphokinase thiamin-binding" evidence="5">
    <location>
        <begin position="159"/>
        <end position="224"/>
    </location>
</feature>
<dbReference type="GO" id="GO:0016301">
    <property type="term" value="F:kinase activity"/>
    <property type="evidence" value="ECO:0007669"/>
    <property type="project" value="UniProtKB-KW"/>
</dbReference>
<dbReference type="CDD" id="cd07995">
    <property type="entry name" value="TPK"/>
    <property type="match status" value="1"/>
</dbReference>
<dbReference type="Gene3D" id="3.40.50.10240">
    <property type="entry name" value="Thiamin pyrophosphokinase, catalytic domain"/>
    <property type="match status" value="1"/>
</dbReference>
<dbReference type="GO" id="GO:0009229">
    <property type="term" value="P:thiamine diphosphate biosynthetic process"/>
    <property type="evidence" value="ECO:0007669"/>
    <property type="project" value="InterPro"/>
</dbReference>
<dbReference type="EMBL" id="BTGC01000003">
    <property type="protein sequence ID" value="GMM50334.1"/>
    <property type="molecule type" value="Genomic_DNA"/>
</dbReference>
<organism evidence="6 7">
    <name type="scientific">Starmerella bacillaris</name>
    <name type="common">Yeast</name>
    <name type="synonym">Candida zemplinina</name>
    <dbReference type="NCBI Taxonomy" id="1247836"/>
    <lineage>
        <taxon>Eukaryota</taxon>
        <taxon>Fungi</taxon>
        <taxon>Dikarya</taxon>
        <taxon>Ascomycota</taxon>
        <taxon>Saccharomycotina</taxon>
        <taxon>Dipodascomycetes</taxon>
        <taxon>Dipodascales</taxon>
        <taxon>Trichomonascaceae</taxon>
        <taxon>Starmerella</taxon>
    </lineage>
</organism>
<dbReference type="GO" id="GO:0006772">
    <property type="term" value="P:thiamine metabolic process"/>
    <property type="evidence" value="ECO:0007669"/>
    <property type="project" value="InterPro"/>
</dbReference>
<dbReference type="GO" id="GO:0004788">
    <property type="term" value="F:thiamine diphosphokinase activity"/>
    <property type="evidence" value="ECO:0007669"/>
    <property type="project" value="InterPro"/>
</dbReference>
<dbReference type="GO" id="GO:0005524">
    <property type="term" value="F:ATP binding"/>
    <property type="evidence" value="ECO:0007669"/>
    <property type="project" value="UniProtKB-KW"/>
</dbReference>
<name>A0AAV5RFI6_STABA</name>
<dbReference type="InterPro" id="IPR036371">
    <property type="entry name" value="TPK_B1-bd_sf"/>
</dbReference>
<dbReference type="AlphaFoldDB" id="A0AAV5RFI6"/>
<reference evidence="6 7" key="1">
    <citation type="journal article" date="2023" name="Elife">
        <title>Identification of key yeast species and microbe-microbe interactions impacting larval growth of Drosophila in the wild.</title>
        <authorList>
            <person name="Mure A."/>
            <person name="Sugiura Y."/>
            <person name="Maeda R."/>
            <person name="Honda K."/>
            <person name="Sakurai N."/>
            <person name="Takahashi Y."/>
            <person name="Watada M."/>
            <person name="Katoh T."/>
            <person name="Gotoh A."/>
            <person name="Gotoh Y."/>
            <person name="Taniguchi I."/>
            <person name="Nakamura K."/>
            <person name="Hayashi T."/>
            <person name="Katayama T."/>
            <person name="Uemura T."/>
            <person name="Hattori Y."/>
        </authorList>
    </citation>
    <scope>NUCLEOTIDE SEQUENCE [LARGE SCALE GENOMIC DNA]</scope>
    <source>
        <strain evidence="6 7">SB-73</strain>
    </source>
</reference>
<dbReference type="SMART" id="SM00983">
    <property type="entry name" value="TPK_B1_binding"/>
    <property type="match status" value="1"/>
</dbReference>
<dbReference type="InterPro" id="IPR006282">
    <property type="entry name" value="Thi_PPkinase"/>
</dbReference>
<dbReference type="Proteomes" id="UP001362899">
    <property type="component" value="Unassembled WGS sequence"/>
</dbReference>
<dbReference type="PANTHER" id="PTHR13622:SF8">
    <property type="entry name" value="THIAMIN PYROPHOSPHOKINASE 1"/>
    <property type="match status" value="1"/>
</dbReference>
<evidence type="ECO:0000256" key="2">
    <source>
        <dbReference type="ARBA" id="ARBA00022741"/>
    </source>
</evidence>
<dbReference type="InterPro" id="IPR007373">
    <property type="entry name" value="Thiamin_PyroPKinase_B1-bd"/>
</dbReference>
<evidence type="ECO:0000259" key="5">
    <source>
        <dbReference type="SMART" id="SM00983"/>
    </source>
</evidence>
<keyword evidence="7" id="KW-1185">Reference proteome</keyword>
<gene>
    <name evidence="6" type="ORF">DASB73_012920</name>
</gene>
<protein>
    <submittedName>
        <fullName evidence="6">Thiamine diphosphokinase</fullName>
    </submittedName>
</protein>
<keyword evidence="3" id="KW-0418">Kinase</keyword>
<evidence type="ECO:0000256" key="1">
    <source>
        <dbReference type="ARBA" id="ARBA00022679"/>
    </source>
</evidence>
<evidence type="ECO:0000313" key="7">
    <source>
        <dbReference type="Proteomes" id="UP001362899"/>
    </source>
</evidence>
<dbReference type="Pfam" id="PF04265">
    <property type="entry name" value="TPK_B1_binding"/>
    <property type="match status" value="1"/>
</dbReference>
<keyword evidence="2" id="KW-0547">Nucleotide-binding</keyword>
<dbReference type="GO" id="GO:0030975">
    <property type="term" value="F:thiamine binding"/>
    <property type="evidence" value="ECO:0007669"/>
    <property type="project" value="InterPro"/>
</dbReference>
<keyword evidence="4" id="KW-0067">ATP-binding</keyword>
<dbReference type="SUPFAM" id="SSF63862">
    <property type="entry name" value="Thiamin pyrophosphokinase, substrate-binding domain"/>
    <property type="match status" value="1"/>
</dbReference>
<dbReference type="Pfam" id="PF04263">
    <property type="entry name" value="TPK_catalytic"/>
    <property type="match status" value="1"/>
</dbReference>
<accession>A0AAV5RFI6</accession>
<dbReference type="SUPFAM" id="SSF63999">
    <property type="entry name" value="Thiamin pyrophosphokinase, catalytic domain"/>
    <property type="match status" value="1"/>
</dbReference>
<dbReference type="InterPro" id="IPR007371">
    <property type="entry name" value="TPK_catalytic"/>
</dbReference>
<sequence length="234" mass="26723">MLDAVSWLKGVKQNAVLIILNQKITEVRQFELAWNACARRVVTDGAADRLRALNNSKYVPDLIVGDFDSINEETKTYYEKLGVKMVRDEDVNRNDFMKAMIQSHEHFEDENFTFYAFNALGGRIDHCWSSYLILTLAEKRGDRLILLSSENVTFKLGTGEHTIYTPKEVLDPFCGYCPVEGEANVTTKGLEWDVEDYHCSFTTRLSTSNLLTAEQVYLKTDKPVFFTLNIKPGL</sequence>
<proteinExistence type="predicted"/>
<comment type="caution">
    <text evidence="6">The sequence shown here is derived from an EMBL/GenBank/DDBJ whole genome shotgun (WGS) entry which is preliminary data.</text>
</comment>
<keyword evidence="1" id="KW-0808">Transferase</keyword>
<evidence type="ECO:0000256" key="3">
    <source>
        <dbReference type="ARBA" id="ARBA00022777"/>
    </source>
</evidence>
<dbReference type="PANTHER" id="PTHR13622">
    <property type="entry name" value="THIAMIN PYROPHOSPHOKINASE"/>
    <property type="match status" value="1"/>
</dbReference>
<evidence type="ECO:0000256" key="4">
    <source>
        <dbReference type="ARBA" id="ARBA00022840"/>
    </source>
</evidence>
<evidence type="ECO:0000313" key="6">
    <source>
        <dbReference type="EMBL" id="GMM50334.1"/>
    </source>
</evidence>
<dbReference type="NCBIfam" id="TIGR01378">
    <property type="entry name" value="thi_PPkinase"/>
    <property type="match status" value="1"/>
</dbReference>
<dbReference type="InterPro" id="IPR036759">
    <property type="entry name" value="TPK_catalytic_sf"/>
</dbReference>